<reference evidence="4 5" key="1">
    <citation type="journal article" date="2010" name="Stand. Genomic Sci.">
        <title>Complete genome sequence of Spirosoma linguale type strain (1).</title>
        <authorList>
            <person name="Lail K."/>
            <person name="Sikorski J."/>
            <person name="Saunders E."/>
            <person name="Lapidus A."/>
            <person name="Glavina Del Rio T."/>
            <person name="Copeland A."/>
            <person name="Tice H."/>
            <person name="Cheng J.-F."/>
            <person name="Lucas S."/>
            <person name="Nolan M."/>
            <person name="Bruce D."/>
            <person name="Goodwin L."/>
            <person name="Pitluck S."/>
            <person name="Ivanova N."/>
            <person name="Mavromatis K."/>
            <person name="Ovchinnikova G."/>
            <person name="Pati A."/>
            <person name="Chen A."/>
            <person name="Palaniappan K."/>
            <person name="Land M."/>
            <person name="Hauser L."/>
            <person name="Chang Y.-J."/>
            <person name="Jeffries C.D."/>
            <person name="Chain P."/>
            <person name="Brettin T."/>
            <person name="Detter J.C."/>
            <person name="Schuetze A."/>
            <person name="Rohde M."/>
            <person name="Tindall B.J."/>
            <person name="Goeker M."/>
            <person name="Bristow J."/>
            <person name="Eisen J.A."/>
            <person name="Markowitz V."/>
            <person name="Hugenholtz P."/>
            <person name="Kyrpides N.C."/>
            <person name="Klenk H.-P."/>
            <person name="Chen F."/>
        </authorList>
    </citation>
    <scope>NUCLEOTIDE SEQUENCE [LARGE SCALE GENOMIC DNA]</scope>
    <source>
        <strain evidence="5">ATCC 33905 / DSM 74 / LMG 10896 / Claus 1</strain>
    </source>
</reference>
<dbReference type="STRING" id="504472.Slin_6003"/>
<evidence type="ECO:0000256" key="1">
    <source>
        <dbReference type="ARBA" id="ARBA00022679"/>
    </source>
</evidence>
<evidence type="ECO:0000313" key="5">
    <source>
        <dbReference type="Proteomes" id="UP000002028"/>
    </source>
</evidence>
<feature type="domain" description="Cytidyltransferase-like" evidence="3">
    <location>
        <begin position="6"/>
        <end position="150"/>
    </location>
</feature>
<accession>D2QT33</accession>
<dbReference type="HOGENOM" id="CLU_108783_0_0_10"/>
<dbReference type="EMBL" id="CP001769">
    <property type="protein sequence ID" value="ADB41965.1"/>
    <property type="molecule type" value="Genomic_DNA"/>
</dbReference>
<keyword evidence="1" id="KW-0808">Transferase</keyword>
<gene>
    <name evidence="4" type="ordered locus">Slin_6003</name>
</gene>
<dbReference type="PANTHER" id="PTHR21342">
    <property type="entry name" value="PHOSPHOPANTETHEINE ADENYLYLTRANSFERASE"/>
    <property type="match status" value="1"/>
</dbReference>
<dbReference type="InterPro" id="IPR014729">
    <property type="entry name" value="Rossmann-like_a/b/a_fold"/>
</dbReference>
<protein>
    <submittedName>
        <fullName evidence="4">Cytidyltransferase-related domain protein</fullName>
    </submittedName>
</protein>
<organism evidence="4 5">
    <name type="scientific">Spirosoma linguale (strain ATCC 33905 / DSM 74 / LMG 10896 / Claus 1)</name>
    <dbReference type="NCBI Taxonomy" id="504472"/>
    <lineage>
        <taxon>Bacteria</taxon>
        <taxon>Pseudomonadati</taxon>
        <taxon>Bacteroidota</taxon>
        <taxon>Cytophagia</taxon>
        <taxon>Cytophagales</taxon>
        <taxon>Cytophagaceae</taxon>
        <taxon>Spirosoma</taxon>
    </lineage>
</organism>
<sequence length="187" mass="21824">MRIGIVHGRFQPLHLGHLNDYILKAKEKCDFIIIGITNPDPTHTLPDESNLSRTRPENNPLNYYERLVILQDAMIEAGLKQNKFTIIPFPINFPQLLKYYTPEDATHYLTVFDEWGDNKTNVLKRYGLKTSILFKKDISEKDISSTLVRELIVKNGNWKELVPKSTIKCLENYNIKERLLKIRQQAK</sequence>
<dbReference type="GO" id="GO:0016779">
    <property type="term" value="F:nucleotidyltransferase activity"/>
    <property type="evidence" value="ECO:0007669"/>
    <property type="project" value="UniProtKB-KW"/>
</dbReference>
<dbReference type="NCBIfam" id="TIGR00125">
    <property type="entry name" value="cyt_tran_rel"/>
    <property type="match status" value="1"/>
</dbReference>
<dbReference type="Pfam" id="PF01467">
    <property type="entry name" value="CTP_transf_like"/>
    <property type="match status" value="1"/>
</dbReference>
<dbReference type="AlphaFoldDB" id="D2QT33"/>
<dbReference type="eggNOG" id="COG1056">
    <property type="taxonomic scope" value="Bacteria"/>
</dbReference>
<proteinExistence type="predicted"/>
<dbReference type="InterPro" id="IPR004821">
    <property type="entry name" value="Cyt_trans-like"/>
</dbReference>
<dbReference type="Gene3D" id="3.40.50.620">
    <property type="entry name" value="HUPs"/>
    <property type="match status" value="1"/>
</dbReference>
<keyword evidence="2" id="KW-0548">Nucleotidyltransferase</keyword>
<evidence type="ECO:0000259" key="3">
    <source>
        <dbReference type="Pfam" id="PF01467"/>
    </source>
</evidence>
<dbReference type="PANTHER" id="PTHR21342:SF0">
    <property type="entry name" value="BIFUNCTIONAL NMN ADENYLYLTRANSFERASE_NUDIX HYDROLASE"/>
    <property type="match status" value="1"/>
</dbReference>
<name>D2QT33_SPILD</name>
<dbReference type="SUPFAM" id="SSF52374">
    <property type="entry name" value="Nucleotidylyl transferase"/>
    <property type="match status" value="1"/>
</dbReference>
<evidence type="ECO:0000256" key="2">
    <source>
        <dbReference type="ARBA" id="ARBA00022695"/>
    </source>
</evidence>
<dbReference type="KEGG" id="sli:Slin_6003"/>
<keyword evidence="5" id="KW-1185">Reference proteome</keyword>
<dbReference type="RefSeq" id="WP_012930454.1">
    <property type="nucleotide sequence ID" value="NC_013730.1"/>
</dbReference>
<evidence type="ECO:0000313" key="4">
    <source>
        <dbReference type="EMBL" id="ADB41965.1"/>
    </source>
</evidence>
<dbReference type="Proteomes" id="UP000002028">
    <property type="component" value="Chromosome"/>
</dbReference>